<dbReference type="CDD" id="cd02966">
    <property type="entry name" value="TlpA_like_family"/>
    <property type="match status" value="1"/>
</dbReference>
<dbReference type="SUPFAM" id="SSF52833">
    <property type="entry name" value="Thioredoxin-like"/>
    <property type="match status" value="1"/>
</dbReference>
<gene>
    <name evidence="2" type="ORF">OO016_11040</name>
</gene>
<dbReference type="Proteomes" id="UP001207116">
    <property type="component" value="Unassembled WGS sequence"/>
</dbReference>
<organism evidence="2 3">
    <name type="scientific">Lentiprolixibacter aurantiacus</name>
    <dbReference type="NCBI Taxonomy" id="2993939"/>
    <lineage>
        <taxon>Bacteria</taxon>
        <taxon>Pseudomonadati</taxon>
        <taxon>Bacteroidota</taxon>
        <taxon>Flavobacteriia</taxon>
        <taxon>Flavobacteriales</taxon>
        <taxon>Flavobacteriaceae</taxon>
        <taxon>Lentiprolixibacter</taxon>
    </lineage>
</organism>
<accession>A0AAE3SPE6</accession>
<evidence type="ECO:0000259" key="1">
    <source>
        <dbReference type="PROSITE" id="PS51352"/>
    </source>
</evidence>
<dbReference type="InterPro" id="IPR000866">
    <property type="entry name" value="AhpC/TSA"/>
</dbReference>
<name>A0AAE3SPE6_9FLAO</name>
<dbReference type="RefSeq" id="WP_266013698.1">
    <property type="nucleotide sequence ID" value="NZ_JAPFQP010000003.1"/>
</dbReference>
<dbReference type="EMBL" id="JAPFQP010000003">
    <property type="protein sequence ID" value="MCX2720136.1"/>
    <property type="molecule type" value="Genomic_DNA"/>
</dbReference>
<dbReference type="PROSITE" id="PS51352">
    <property type="entry name" value="THIOREDOXIN_2"/>
    <property type="match status" value="1"/>
</dbReference>
<dbReference type="InterPro" id="IPR036249">
    <property type="entry name" value="Thioredoxin-like_sf"/>
</dbReference>
<dbReference type="PANTHER" id="PTHR42852">
    <property type="entry name" value="THIOL:DISULFIDE INTERCHANGE PROTEIN DSBE"/>
    <property type="match status" value="1"/>
</dbReference>
<protein>
    <submittedName>
        <fullName evidence="2">TlpA disulfide reductase family protein</fullName>
    </submittedName>
</protein>
<dbReference type="GO" id="GO:0016491">
    <property type="term" value="F:oxidoreductase activity"/>
    <property type="evidence" value="ECO:0007669"/>
    <property type="project" value="InterPro"/>
</dbReference>
<evidence type="ECO:0000313" key="3">
    <source>
        <dbReference type="Proteomes" id="UP001207116"/>
    </source>
</evidence>
<reference evidence="2" key="1">
    <citation type="submission" date="2022-11" db="EMBL/GenBank/DDBJ databases">
        <title>The characterization of three novel Bacteroidetes species and genomic analysis of their roles in tidal elemental geochemical cycles.</title>
        <authorList>
            <person name="Ma K.-J."/>
        </authorList>
    </citation>
    <scope>NUCLEOTIDE SEQUENCE</scope>
    <source>
        <strain evidence="2">M415</strain>
    </source>
</reference>
<dbReference type="PANTHER" id="PTHR42852:SF17">
    <property type="entry name" value="THIOREDOXIN-LIKE PROTEIN HI_1115"/>
    <property type="match status" value="1"/>
</dbReference>
<proteinExistence type="predicted"/>
<dbReference type="InterPro" id="IPR050553">
    <property type="entry name" value="Thioredoxin_ResA/DsbE_sf"/>
</dbReference>
<dbReference type="Gene3D" id="3.40.30.10">
    <property type="entry name" value="Glutaredoxin"/>
    <property type="match status" value="1"/>
</dbReference>
<dbReference type="Pfam" id="PF00578">
    <property type="entry name" value="AhpC-TSA"/>
    <property type="match status" value="1"/>
</dbReference>
<keyword evidence="3" id="KW-1185">Reference proteome</keyword>
<dbReference type="GO" id="GO:0016209">
    <property type="term" value="F:antioxidant activity"/>
    <property type="evidence" value="ECO:0007669"/>
    <property type="project" value="InterPro"/>
</dbReference>
<dbReference type="InterPro" id="IPR013766">
    <property type="entry name" value="Thioredoxin_domain"/>
</dbReference>
<comment type="caution">
    <text evidence="2">The sequence shown here is derived from an EMBL/GenBank/DDBJ whole genome shotgun (WGS) entry which is preliminary data.</text>
</comment>
<evidence type="ECO:0000313" key="2">
    <source>
        <dbReference type="EMBL" id="MCX2720136.1"/>
    </source>
</evidence>
<sequence length="187" mass="21916">MKISKRTILNLLLFALVLSFFVTPLGHYGKIFLNRLFAFGPEPIPAENRLQIPNYNWTLKDKDWNFFSFEEARGKVVFINFWASWRLPCEAELQDIQKLYDEFGDRVVFYIITDEEQEPVEAFMAKQGFDFPVTYRIIGEAAPFEVPDPPASYVLDKNGEIVVFEKGIADWYNQDVRELFTRLLENP</sequence>
<feature type="domain" description="Thioredoxin" evidence="1">
    <location>
        <begin position="38"/>
        <end position="185"/>
    </location>
</feature>
<dbReference type="AlphaFoldDB" id="A0AAE3SPE6"/>